<evidence type="ECO:0000259" key="2">
    <source>
        <dbReference type="PROSITE" id="PS50110"/>
    </source>
</evidence>
<dbReference type="InterPro" id="IPR011006">
    <property type="entry name" value="CheY-like_superfamily"/>
</dbReference>
<feature type="domain" description="HTH LytTR-type" evidence="3">
    <location>
        <begin position="137"/>
        <end position="209"/>
    </location>
</feature>
<dbReference type="Pfam" id="PF00072">
    <property type="entry name" value="Response_reg"/>
    <property type="match status" value="1"/>
</dbReference>
<feature type="modified residue" description="4-aspartylphosphate" evidence="1">
    <location>
        <position position="53"/>
    </location>
</feature>
<dbReference type="PANTHER" id="PTHR37299">
    <property type="entry name" value="TRANSCRIPTIONAL REGULATOR-RELATED"/>
    <property type="match status" value="1"/>
</dbReference>
<dbReference type="InterPro" id="IPR001789">
    <property type="entry name" value="Sig_transdc_resp-reg_receiver"/>
</dbReference>
<accession>A0A7J4XH22</accession>
<dbReference type="EMBL" id="VWMK01000014">
    <property type="protein sequence ID" value="KAA3762988.1"/>
    <property type="molecule type" value="Genomic_DNA"/>
</dbReference>
<protein>
    <submittedName>
        <fullName evidence="4">Response regulator transcription factor</fullName>
    </submittedName>
</protein>
<evidence type="ECO:0000313" key="4">
    <source>
        <dbReference type="EMBL" id="KAA3762988.1"/>
    </source>
</evidence>
<dbReference type="PANTHER" id="PTHR37299:SF1">
    <property type="entry name" value="STAGE 0 SPORULATION PROTEIN A HOMOLOG"/>
    <property type="match status" value="1"/>
</dbReference>
<dbReference type="SUPFAM" id="SSF52172">
    <property type="entry name" value="CheY-like"/>
    <property type="match status" value="1"/>
</dbReference>
<comment type="caution">
    <text evidence="4">The sequence shown here is derived from an EMBL/GenBank/DDBJ whole genome shotgun (WGS) entry which is preliminary data.</text>
</comment>
<evidence type="ECO:0000256" key="1">
    <source>
        <dbReference type="PROSITE-ProRule" id="PRU00169"/>
    </source>
</evidence>
<dbReference type="Proteomes" id="UP000422221">
    <property type="component" value="Unassembled WGS sequence"/>
</dbReference>
<dbReference type="Gene3D" id="3.40.50.2300">
    <property type="match status" value="1"/>
</dbReference>
<proteinExistence type="predicted"/>
<dbReference type="PROSITE" id="PS50110">
    <property type="entry name" value="RESPONSE_REGULATORY"/>
    <property type="match status" value="1"/>
</dbReference>
<dbReference type="Pfam" id="PF04397">
    <property type="entry name" value="LytTR"/>
    <property type="match status" value="1"/>
</dbReference>
<dbReference type="RefSeq" id="WP_005929534.1">
    <property type="nucleotide sequence ID" value="NZ_CABKSE010000002.1"/>
</dbReference>
<dbReference type="InterPro" id="IPR046947">
    <property type="entry name" value="LytR-like"/>
</dbReference>
<evidence type="ECO:0000259" key="3">
    <source>
        <dbReference type="PROSITE" id="PS50930"/>
    </source>
</evidence>
<organism evidence="4 5">
    <name type="scientific">Bacteroides salyersiae</name>
    <dbReference type="NCBI Taxonomy" id="291644"/>
    <lineage>
        <taxon>Bacteria</taxon>
        <taxon>Pseudomonadati</taxon>
        <taxon>Bacteroidota</taxon>
        <taxon>Bacteroidia</taxon>
        <taxon>Bacteroidales</taxon>
        <taxon>Bacteroidaceae</taxon>
        <taxon>Bacteroides</taxon>
    </lineage>
</organism>
<dbReference type="GO" id="GO:0003677">
    <property type="term" value="F:DNA binding"/>
    <property type="evidence" value="ECO:0007669"/>
    <property type="project" value="InterPro"/>
</dbReference>
<gene>
    <name evidence="4" type="ORF">F3F73_14095</name>
</gene>
<evidence type="ECO:0000313" key="5">
    <source>
        <dbReference type="Proteomes" id="UP000422221"/>
    </source>
</evidence>
<keyword evidence="1" id="KW-0597">Phosphoprotein</keyword>
<sequence length="240" mass="27974">MKCLAIDDEPLALAQLSEYISRVPFLSLVKSCHDAFEAMDVLAREEVDLIFVDINMPDLNGLDFVRSLVVKPLIVFTTAYSEYAVEGFKADAVDYLLKPFEFQDLLKAADKARKQYEYRRMDQGDTETTSQVRNGSLFVKSEYRVVRIDIAEIKYIEGMSEYVRIFVEGEEKPIVTLMSLHKLEERLPAQQFMRVHRSYIVNLHKITEISRLRIIFNGNTYIPVGENYKERFTQYIEKLM</sequence>
<dbReference type="InterPro" id="IPR007492">
    <property type="entry name" value="LytTR_DNA-bd_dom"/>
</dbReference>
<dbReference type="FunFam" id="3.40.50.2300:FF:000051">
    <property type="entry name" value="Two-component response regulator yehT"/>
    <property type="match status" value="1"/>
</dbReference>
<dbReference type="Gene3D" id="2.40.50.1020">
    <property type="entry name" value="LytTr DNA-binding domain"/>
    <property type="match status" value="1"/>
</dbReference>
<dbReference type="SMART" id="SM00448">
    <property type="entry name" value="REC"/>
    <property type="match status" value="1"/>
</dbReference>
<feature type="domain" description="Response regulatory" evidence="2">
    <location>
        <begin position="2"/>
        <end position="113"/>
    </location>
</feature>
<name>A0A7J4XH22_9BACE</name>
<dbReference type="AlphaFoldDB" id="A0A7J4XH22"/>
<dbReference type="PROSITE" id="PS50930">
    <property type="entry name" value="HTH_LYTTR"/>
    <property type="match status" value="1"/>
</dbReference>
<dbReference type="SMART" id="SM00850">
    <property type="entry name" value="LytTR"/>
    <property type="match status" value="1"/>
</dbReference>
<dbReference type="FunFam" id="2.40.50.1020:FF:000004">
    <property type="entry name" value="DNA-binding response regulator"/>
    <property type="match status" value="1"/>
</dbReference>
<dbReference type="GeneID" id="93118208"/>
<dbReference type="GO" id="GO:0000156">
    <property type="term" value="F:phosphorelay response regulator activity"/>
    <property type="evidence" value="ECO:0007669"/>
    <property type="project" value="InterPro"/>
</dbReference>
<reference evidence="4 5" key="1">
    <citation type="journal article" date="2019" name="Nat. Med.">
        <title>A library of human gut bacterial isolates paired with longitudinal multiomics data enables mechanistic microbiome research.</title>
        <authorList>
            <person name="Poyet M."/>
            <person name="Groussin M."/>
            <person name="Gibbons S.M."/>
            <person name="Avila-Pacheco J."/>
            <person name="Jiang X."/>
            <person name="Kearney S.M."/>
            <person name="Perrotta A.R."/>
            <person name="Berdy B."/>
            <person name="Zhao S."/>
            <person name="Lieberman T.D."/>
            <person name="Swanson P.K."/>
            <person name="Smith M."/>
            <person name="Roesemann S."/>
            <person name="Alexander J.E."/>
            <person name="Rich S.A."/>
            <person name="Livny J."/>
            <person name="Vlamakis H."/>
            <person name="Clish C."/>
            <person name="Bullock K."/>
            <person name="Deik A."/>
            <person name="Scott J."/>
            <person name="Pierce K.A."/>
            <person name="Xavier R.J."/>
            <person name="Alm E.J."/>
        </authorList>
    </citation>
    <scope>NUCLEOTIDE SEQUENCE [LARGE SCALE GENOMIC DNA]</scope>
    <source>
        <strain evidence="4 5">BIOML-A10</strain>
    </source>
</reference>